<comment type="caution">
    <text evidence="2">The sequence shown here is derived from an EMBL/GenBank/DDBJ whole genome shotgun (WGS) entry which is preliminary data.</text>
</comment>
<dbReference type="RefSeq" id="WP_094925199.1">
    <property type="nucleotide sequence ID" value="NZ_NPIA01000005.1"/>
</dbReference>
<dbReference type="EMBL" id="NPIA01000005">
    <property type="protein sequence ID" value="OZM56786.1"/>
    <property type="molecule type" value="Genomic_DNA"/>
</dbReference>
<keyword evidence="1" id="KW-1133">Transmembrane helix</keyword>
<proteinExistence type="predicted"/>
<protein>
    <submittedName>
        <fullName evidence="2">Uncharacterized protein</fullName>
    </submittedName>
</protein>
<dbReference type="Proteomes" id="UP000217083">
    <property type="component" value="Unassembled WGS sequence"/>
</dbReference>
<feature type="transmembrane region" description="Helical" evidence="1">
    <location>
        <begin position="26"/>
        <end position="48"/>
    </location>
</feature>
<keyword evidence="1" id="KW-0472">Membrane</keyword>
<evidence type="ECO:0000313" key="2">
    <source>
        <dbReference type="EMBL" id="OZM56786.1"/>
    </source>
</evidence>
<sequence length="85" mass="10330">MKRFIDFAFGKPYEKGESFTHKYFRFTYWAAVVFYFITISQQLLIFIFNPSKDIIFVLFSIVLFPIIFRLIYRLVGYPHGIKREE</sequence>
<dbReference type="AlphaFoldDB" id="A0A263BUD2"/>
<keyword evidence="3" id="KW-1185">Reference proteome</keyword>
<gene>
    <name evidence="2" type="ORF">CIB95_11250</name>
</gene>
<feature type="transmembrane region" description="Helical" evidence="1">
    <location>
        <begin position="54"/>
        <end position="72"/>
    </location>
</feature>
<organism evidence="2 3">
    <name type="scientific">Lottiidibacillus patelloidae</name>
    <dbReference type="NCBI Taxonomy" id="2670334"/>
    <lineage>
        <taxon>Bacteria</taxon>
        <taxon>Bacillati</taxon>
        <taxon>Bacillota</taxon>
        <taxon>Bacilli</taxon>
        <taxon>Bacillales</taxon>
        <taxon>Bacillaceae</taxon>
        <taxon>Lottiidibacillus</taxon>
    </lineage>
</organism>
<keyword evidence="1" id="KW-0812">Transmembrane</keyword>
<reference evidence="2 3" key="2">
    <citation type="submission" date="2017-09" db="EMBL/GenBank/DDBJ databases">
        <title>Bacillus patelloidae sp. nov., isolated from the intestinal tract of a marine limpet.</title>
        <authorList>
            <person name="Liu R."/>
            <person name="Dong C."/>
            <person name="Shao Z."/>
        </authorList>
    </citation>
    <scope>NUCLEOTIDE SEQUENCE [LARGE SCALE GENOMIC DNA]</scope>
    <source>
        <strain evidence="2 3">SA5d-4</strain>
    </source>
</reference>
<evidence type="ECO:0000313" key="3">
    <source>
        <dbReference type="Proteomes" id="UP000217083"/>
    </source>
</evidence>
<name>A0A263BUD2_9BACI</name>
<reference evidence="3" key="1">
    <citation type="submission" date="2017-08" db="EMBL/GenBank/DDBJ databases">
        <authorList>
            <person name="Huang Z."/>
        </authorList>
    </citation>
    <scope>NUCLEOTIDE SEQUENCE [LARGE SCALE GENOMIC DNA]</scope>
    <source>
        <strain evidence="3">SA5d-4</strain>
    </source>
</reference>
<evidence type="ECO:0000256" key="1">
    <source>
        <dbReference type="SAM" id="Phobius"/>
    </source>
</evidence>
<accession>A0A263BUD2</accession>